<evidence type="ECO:0000256" key="9">
    <source>
        <dbReference type="ARBA" id="ARBA00023004"/>
    </source>
</evidence>
<dbReference type="PANTHER" id="PTHR24305:SF112">
    <property type="entry name" value="L-ORNITHINE-N5-MONOOXYGENASE (EUROFUNG)"/>
    <property type="match status" value="1"/>
</dbReference>
<dbReference type="CDD" id="cd11061">
    <property type="entry name" value="CYP67-like"/>
    <property type="match status" value="1"/>
</dbReference>
<keyword evidence="7 13" id="KW-1133">Transmembrane helix</keyword>
<evidence type="ECO:0000313" key="15">
    <source>
        <dbReference type="Proteomes" id="UP000288859"/>
    </source>
</evidence>
<dbReference type="GO" id="GO:0016020">
    <property type="term" value="C:membrane"/>
    <property type="evidence" value="ECO:0007669"/>
    <property type="project" value="UniProtKB-SubCell"/>
</dbReference>
<comment type="similarity">
    <text evidence="3">Belongs to the cytochrome P450 family.</text>
</comment>
<evidence type="ECO:0000256" key="7">
    <source>
        <dbReference type="ARBA" id="ARBA00022989"/>
    </source>
</evidence>
<dbReference type="PRINTS" id="PR00385">
    <property type="entry name" value="P450"/>
</dbReference>
<feature type="transmembrane region" description="Helical" evidence="13">
    <location>
        <begin position="6"/>
        <end position="26"/>
    </location>
</feature>
<evidence type="ECO:0000256" key="8">
    <source>
        <dbReference type="ARBA" id="ARBA00023002"/>
    </source>
</evidence>
<dbReference type="InterPro" id="IPR002401">
    <property type="entry name" value="Cyt_P450_E_grp-I"/>
</dbReference>
<dbReference type="Proteomes" id="UP000288859">
    <property type="component" value="Unassembled WGS sequence"/>
</dbReference>
<feature type="transmembrane region" description="Helical" evidence="13">
    <location>
        <begin position="68"/>
        <end position="89"/>
    </location>
</feature>
<name>A0A438MXE3_EXOME</name>
<feature type="binding site" description="axial binding residue" evidence="12">
    <location>
        <position position="490"/>
    </location>
    <ligand>
        <name>heme</name>
        <dbReference type="ChEBI" id="CHEBI:30413"/>
    </ligand>
    <ligandPart>
        <name>Fe</name>
        <dbReference type="ChEBI" id="CHEBI:18248"/>
    </ligandPart>
</feature>
<comment type="subcellular location">
    <subcellularLocation>
        <location evidence="2">Membrane</location>
    </subcellularLocation>
</comment>
<proteinExistence type="inferred from homology"/>
<dbReference type="InterPro" id="IPR001128">
    <property type="entry name" value="Cyt_P450"/>
</dbReference>
<dbReference type="AlphaFoldDB" id="A0A438MXE3"/>
<dbReference type="Gene3D" id="1.10.630.10">
    <property type="entry name" value="Cytochrome P450"/>
    <property type="match status" value="1"/>
</dbReference>
<protein>
    <recommendedName>
        <fullName evidence="16">Tryprostatin B 6-hydroxylase</fullName>
    </recommendedName>
</protein>
<dbReference type="Pfam" id="PF00067">
    <property type="entry name" value="p450"/>
    <property type="match status" value="1"/>
</dbReference>
<comment type="cofactor">
    <cofactor evidence="1 12">
        <name>heme</name>
        <dbReference type="ChEBI" id="CHEBI:30413"/>
    </cofactor>
</comment>
<keyword evidence="6 12" id="KW-0479">Metal-binding</keyword>
<evidence type="ECO:0000256" key="6">
    <source>
        <dbReference type="ARBA" id="ARBA00022723"/>
    </source>
</evidence>
<dbReference type="GO" id="GO:0016705">
    <property type="term" value="F:oxidoreductase activity, acting on paired donors, with incorporation or reduction of molecular oxygen"/>
    <property type="evidence" value="ECO:0007669"/>
    <property type="project" value="InterPro"/>
</dbReference>
<comment type="caution">
    <text evidence="14">The sequence shown here is derived from an EMBL/GenBank/DDBJ whole genome shotgun (WGS) entry which is preliminary data.</text>
</comment>
<evidence type="ECO:0000256" key="1">
    <source>
        <dbReference type="ARBA" id="ARBA00001971"/>
    </source>
</evidence>
<evidence type="ECO:0000256" key="13">
    <source>
        <dbReference type="SAM" id="Phobius"/>
    </source>
</evidence>
<keyword evidence="5 13" id="KW-0812">Transmembrane</keyword>
<dbReference type="InterPro" id="IPR036396">
    <property type="entry name" value="Cyt_P450_sf"/>
</dbReference>
<sequence length="549" mass="62149">MSTSTPASYTPYLTLAAGVAAHLFYFKTGERHLYPLRYVQAFILIFVVSTFANSHYGNISTAEAARSTAISSALFLTGLYSSLIIYRLFFNPLNKFPGPYWARLSKFNLVRRVAPKLNGHHELADLHQKYGKFVRIGPNDLSVTEPEGVEVISGNKSKCTKAPWYNQDVPLISMHTCRDRAQHDRRRRIWSPAFSDKALRGYETRIQVYNDLLIQKMEEHAGQPVDVTKWFNLYSFDVMGDLGFGSGFDMLQAGDYHWAIKVLNEGMAPLGLNLPIWMFRVMTSIPIISDDYQRFLQYTREQLDKRIKMQGKLKVQDITHTLIEFYRKSDHATQRTQLPMLQGDARLIIVAGSDTTAATLTHLFYHIASQKGLAERLRDELDSLLAPGTSFEHAKIQDAKLLNGAINETLRLNPPVPSGVFRQTPKEGVEIAGTYVPGNTCIQMPGYAMARDPDIYPMPLEFIPERFSTRPELIRHKDAFAPFSTGPYGCIGKNLAYLEIRTLASQLLRKFDVALAPGEDGHRLLEESKDHFTLGMGRLDLVFTKRQDS</sequence>
<evidence type="ECO:0000256" key="10">
    <source>
        <dbReference type="ARBA" id="ARBA00023033"/>
    </source>
</evidence>
<keyword evidence="8" id="KW-0560">Oxidoreductase</keyword>
<dbReference type="VEuPathDB" id="FungiDB:PV10_04027"/>
<dbReference type="InterPro" id="IPR050121">
    <property type="entry name" value="Cytochrome_P450_monoxygenase"/>
</dbReference>
<evidence type="ECO:0000256" key="4">
    <source>
        <dbReference type="ARBA" id="ARBA00022617"/>
    </source>
</evidence>
<evidence type="ECO:0000256" key="2">
    <source>
        <dbReference type="ARBA" id="ARBA00004370"/>
    </source>
</evidence>
<keyword evidence="4 12" id="KW-0349">Heme</keyword>
<dbReference type="OrthoDB" id="6692864at2759"/>
<evidence type="ECO:0000256" key="3">
    <source>
        <dbReference type="ARBA" id="ARBA00010617"/>
    </source>
</evidence>
<feature type="transmembrane region" description="Helical" evidence="13">
    <location>
        <begin position="38"/>
        <end position="56"/>
    </location>
</feature>
<evidence type="ECO:0000313" key="14">
    <source>
        <dbReference type="EMBL" id="RVX67789.1"/>
    </source>
</evidence>
<organism evidence="14 15">
    <name type="scientific">Exophiala mesophila</name>
    <name type="common">Black yeast-like fungus</name>
    <dbReference type="NCBI Taxonomy" id="212818"/>
    <lineage>
        <taxon>Eukaryota</taxon>
        <taxon>Fungi</taxon>
        <taxon>Dikarya</taxon>
        <taxon>Ascomycota</taxon>
        <taxon>Pezizomycotina</taxon>
        <taxon>Eurotiomycetes</taxon>
        <taxon>Chaetothyriomycetidae</taxon>
        <taxon>Chaetothyriales</taxon>
        <taxon>Herpotrichiellaceae</taxon>
        <taxon>Exophiala</taxon>
    </lineage>
</organism>
<dbReference type="GO" id="GO:0020037">
    <property type="term" value="F:heme binding"/>
    <property type="evidence" value="ECO:0007669"/>
    <property type="project" value="InterPro"/>
</dbReference>
<dbReference type="SUPFAM" id="SSF48264">
    <property type="entry name" value="Cytochrome P450"/>
    <property type="match status" value="1"/>
</dbReference>
<evidence type="ECO:0000256" key="11">
    <source>
        <dbReference type="ARBA" id="ARBA00023136"/>
    </source>
</evidence>
<accession>A0A438MXE3</accession>
<dbReference type="FunFam" id="1.10.630.10:FF:000063">
    <property type="entry name" value="Cytochrome P450 monooxygenase"/>
    <property type="match status" value="1"/>
</dbReference>
<evidence type="ECO:0000256" key="12">
    <source>
        <dbReference type="PIRSR" id="PIRSR602401-1"/>
    </source>
</evidence>
<dbReference type="GO" id="GO:0004497">
    <property type="term" value="F:monooxygenase activity"/>
    <property type="evidence" value="ECO:0007669"/>
    <property type="project" value="UniProtKB-KW"/>
</dbReference>
<gene>
    <name evidence="14" type="ORF">B0A52_07717</name>
</gene>
<dbReference type="EMBL" id="NAJM01000044">
    <property type="protein sequence ID" value="RVX67789.1"/>
    <property type="molecule type" value="Genomic_DNA"/>
</dbReference>
<reference evidence="14 15" key="1">
    <citation type="submission" date="2017-03" db="EMBL/GenBank/DDBJ databases">
        <title>Genomes of endolithic fungi from Antarctica.</title>
        <authorList>
            <person name="Coleine C."/>
            <person name="Masonjones S."/>
            <person name="Stajich J.E."/>
        </authorList>
    </citation>
    <scope>NUCLEOTIDE SEQUENCE [LARGE SCALE GENOMIC DNA]</scope>
    <source>
        <strain evidence="14 15">CCFEE 6314</strain>
    </source>
</reference>
<keyword evidence="9 12" id="KW-0408">Iron</keyword>
<dbReference type="PRINTS" id="PR00463">
    <property type="entry name" value="EP450I"/>
</dbReference>
<evidence type="ECO:0008006" key="16">
    <source>
        <dbReference type="Google" id="ProtNLM"/>
    </source>
</evidence>
<dbReference type="GO" id="GO:1902181">
    <property type="term" value="P:verruculogen biosynthetic process"/>
    <property type="evidence" value="ECO:0007669"/>
    <property type="project" value="UniProtKB-ARBA"/>
</dbReference>
<keyword evidence="10" id="KW-0503">Monooxygenase</keyword>
<dbReference type="GO" id="GO:0005506">
    <property type="term" value="F:iron ion binding"/>
    <property type="evidence" value="ECO:0007669"/>
    <property type="project" value="InterPro"/>
</dbReference>
<keyword evidence="11 13" id="KW-0472">Membrane</keyword>
<evidence type="ECO:0000256" key="5">
    <source>
        <dbReference type="ARBA" id="ARBA00022692"/>
    </source>
</evidence>
<dbReference type="PANTHER" id="PTHR24305">
    <property type="entry name" value="CYTOCHROME P450"/>
    <property type="match status" value="1"/>
</dbReference>